<organism evidence="2 3">
    <name type="scientific">Desulfurobacterium pacificum</name>
    <dbReference type="NCBI Taxonomy" id="240166"/>
    <lineage>
        <taxon>Bacteria</taxon>
        <taxon>Pseudomonadati</taxon>
        <taxon>Aquificota</taxon>
        <taxon>Aquificia</taxon>
        <taxon>Desulfurobacteriales</taxon>
        <taxon>Desulfurobacteriaceae</taxon>
        <taxon>Desulfurobacterium</taxon>
    </lineage>
</organism>
<dbReference type="Proteomes" id="UP001157911">
    <property type="component" value="Unassembled WGS sequence"/>
</dbReference>
<comment type="caution">
    <text evidence="2">The sequence shown here is derived from an EMBL/GenBank/DDBJ whole genome shotgun (WGS) entry which is preliminary data.</text>
</comment>
<protein>
    <submittedName>
        <fullName evidence="2">Uncharacterized protein</fullName>
    </submittedName>
</protein>
<feature type="region of interest" description="Disordered" evidence="1">
    <location>
        <begin position="1"/>
        <end position="21"/>
    </location>
</feature>
<proteinExistence type="predicted"/>
<keyword evidence="3" id="KW-1185">Reference proteome</keyword>
<evidence type="ECO:0000256" key="1">
    <source>
        <dbReference type="SAM" id="MobiDB-lite"/>
    </source>
</evidence>
<evidence type="ECO:0000313" key="3">
    <source>
        <dbReference type="Proteomes" id="UP001157911"/>
    </source>
</evidence>
<reference evidence="2 3" key="1">
    <citation type="submission" date="2017-05" db="EMBL/GenBank/DDBJ databases">
        <authorList>
            <person name="Varghese N."/>
            <person name="Submissions S."/>
        </authorList>
    </citation>
    <scope>NUCLEOTIDE SEQUENCE [LARGE SCALE GENOMIC DNA]</scope>
    <source>
        <strain evidence="2 3">DSM 15522</strain>
    </source>
</reference>
<sequence length="107" mass="11823">MLNLDRDTSSLRPSGYSGGNVDYNKKLNAAYEELKEKLGTLSAYTIFRLAVGKVPSDVSGKIVLTEREVLADLNESEFSTFWSAVKSVLISSFGESVAELLLEDLWK</sequence>
<gene>
    <name evidence="2" type="ORF">SAMN06265339_0580</name>
</gene>
<evidence type="ECO:0000313" key="2">
    <source>
        <dbReference type="EMBL" id="SMP08152.1"/>
    </source>
</evidence>
<name>A0ABY1NF84_9BACT</name>
<accession>A0ABY1NF84</accession>
<dbReference type="EMBL" id="FXUB01000001">
    <property type="protein sequence ID" value="SMP08152.1"/>
    <property type="molecule type" value="Genomic_DNA"/>
</dbReference>